<evidence type="ECO:0000313" key="2">
    <source>
        <dbReference type="EMBL" id="AMO24029.1"/>
    </source>
</evidence>
<dbReference type="Proteomes" id="UP000070433">
    <property type="component" value="Chromosome"/>
</dbReference>
<feature type="domain" description="MIP18 family-like" evidence="1">
    <location>
        <begin position="18"/>
        <end position="82"/>
    </location>
</feature>
<dbReference type="Pfam" id="PF01883">
    <property type="entry name" value="FeS_assembly_P"/>
    <property type="match status" value="1"/>
</dbReference>
<keyword evidence="3" id="KW-1185">Reference proteome</keyword>
<dbReference type="InterPro" id="IPR052339">
    <property type="entry name" value="Fe-S_Maturation_MIP18"/>
</dbReference>
<dbReference type="PATRIC" id="fig|94132.3.peg.3192"/>
<dbReference type="SUPFAM" id="SSF117916">
    <property type="entry name" value="Fe-S cluster assembly (FSCA) domain-like"/>
    <property type="match status" value="1"/>
</dbReference>
<name>A0A127JVX2_9BURK</name>
<accession>A0A127JVX2</accession>
<gene>
    <name evidence="2" type="ORF">UC35_15655</name>
</gene>
<proteinExistence type="predicted"/>
<reference evidence="2 3" key="1">
    <citation type="journal article" date="2014" name="Int. J. Syst. Evol. Microbiol.">
        <title>Ramlibacter solisilvae sp. nov., isolated from forest soil, and emended description of the genus Ramlibacter.</title>
        <authorList>
            <person name="Lee H.J."/>
            <person name="Lee S.H."/>
            <person name="Lee S.S."/>
            <person name="Lee J.S."/>
            <person name="Kim Y."/>
            <person name="Kim S.C."/>
            <person name="Jeon C.O."/>
        </authorList>
    </citation>
    <scope>NUCLEOTIDE SEQUENCE [LARGE SCALE GENOMIC DNA]</scope>
    <source>
        <strain evidence="2 3">5-10</strain>
    </source>
</reference>
<dbReference type="PANTHER" id="PTHR42831:SF1">
    <property type="entry name" value="FE-S PROTEIN MATURATION AUXILIARY FACTOR YITW"/>
    <property type="match status" value="1"/>
</dbReference>
<dbReference type="EMBL" id="CP010951">
    <property type="protein sequence ID" value="AMO24029.1"/>
    <property type="molecule type" value="Genomic_DNA"/>
</dbReference>
<dbReference type="AlphaFoldDB" id="A0A127JVX2"/>
<protein>
    <submittedName>
        <fullName evidence="2">Hydroxylase</fullName>
    </submittedName>
</protein>
<dbReference type="RefSeq" id="WP_082793287.1">
    <property type="nucleotide sequence ID" value="NZ_CP010951.1"/>
</dbReference>
<dbReference type="PANTHER" id="PTHR42831">
    <property type="entry name" value="FE-S PROTEIN MATURATION AUXILIARY FACTOR YITW"/>
    <property type="match status" value="1"/>
</dbReference>
<evidence type="ECO:0000259" key="1">
    <source>
        <dbReference type="Pfam" id="PF01883"/>
    </source>
</evidence>
<organism evidence="2 3">
    <name type="scientific">Ramlibacter tataouinensis</name>
    <dbReference type="NCBI Taxonomy" id="94132"/>
    <lineage>
        <taxon>Bacteria</taxon>
        <taxon>Pseudomonadati</taxon>
        <taxon>Pseudomonadota</taxon>
        <taxon>Betaproteobacteria</taxon>
        <taxon>Burkholderiales</taxon>
        <taxon>Comamonadaceae</taxon>
        <taxon>Ramlibacter</taxon>
    </lineage>
</organism>
<dbReference type="InterPro" id="IPR002744">
    <property type="entry name" value="MIP18-like"/>
</dbReference>
<evidence type="ECO:0000313" key="3">
    <source>
        <dbReference type="Proteomes" id="UP000070433"/>
    </source>
</evidence>
<dbReference type="Gene3D" id="3.30.300.130">
    <property type="entry name" value="Fe-S cluster assembly (FSCA)"/>
    <property type="match status" value="1"/>
</dbReference>
<sequence length="110" mass="12529">MSEERFEWEGPDELLPVVTDALERVVDPEVALNIVDVGLVYLVTVQDKRLDVHVTMTSAACPVADVIVSDIETELDRALPEDMLIHVELVWEPPWTPQRMSDKARLFMGW</sequence>
<dbReference type="InterPro" id="IPR034904">
    <property type="entry name" value="FSCA_dom_sf"/>
</dbReference>
<dbReference type="OrthoDB" id="9805360at2"/>